<dbReference type="Pfam" id="PF06445">
    <property type="entry name" value="GyrI-like"/>
    <property type="match status" value="1"/>
</dbReference>
<evidence type="ECO:0000313" key="3">
    <source>
        <dbReference type="Proteomes" id="UP000199019"/>
    </source>
</evidence>
<proteinExistence type="predicted"/>
<name>A0A1H9XUC3_9MICO</name>
<dbReference type="Proteomes" id="UP000199019">
    <property type="component" value="Unassembled WGS sequence"/>
</dbReference>
<accession>A0A1H9XUC3</accession>
<dbReference type="Gene3D" id="3.20.80.10">
    <property type="entry name" value="Regulatory factor, effector binding domain"/>
    <property type="match status" value="1"/>
</dbReference>
<dbReference type="EMBL" id="FOHB01000012">
    <property type="protein sequence ID" value="SES49367.1"/>
    <property type="molecule type" value="Genomic_DNA"/>
</dbReference>
<evidence type="ECO:0000313" key="2">
    <source>
        <dbReference type="EMBL" id="SES49367.1"/>
    </source>
</evidence>
<dbReference type="STRING" id="587636.SAMN05216199_0344"/>
<dbReference type="InterPro" id="IPR010499">
    <property type="entry name" value="AraC_E-bd"/>
</dbReference>
<dbReference type="AlphaFoldDB" id="A0A1H9XUC3"/>
<keyword evidence="3" id="KW-1185">Reference proteome</keyword>
<dbReference type="RefSeq" id="WP_177180477.1">
    <property type="nucleotide sequence ID" value="NZ_FOHB01000012.1"/>
</dbReference>
<gene>
    <name evidence="2" type="ORF">SAMN05216199_0344</name>
</gene>
<protein>
    <submittedName>
        <fullName evidence="2">Effector-binding domain-containing protein</fullName>
    </submittedName>
</protein>
<dbReference type="InterPro" id="IPR029442">
    <property type="entry name" value="GyrI-like"/>
</dbReference>
<dbReference type="InterPro" id="IPR011256">
    <property type="entry name" value="Reg_factor_effector_dom_sf"/>
</dbReference>
<evidence type="ECO:0000259" key="1">
    <source>
        <dbReference type="SMART" id="SM00871"/>
    </source>
</evidence>
<reference evidence="3" key="1">
    <citation type="submission" date="2016-10" db="EMBL/GenBank/DDBJ databases">
        <authorList>
            <person name="Varghese N."/>
            <person name="Submissions S."/>
        </authorList>
    </citation>
    <scope>NUCLEOTIDE SEQUENCE [LARGE SCALE GENOMIC DNA]</scope>
    <source>
        <strain evidence="3">CGMCC 1.6963</strain>
    </source>
</reference>
<dbReference type="SUPFAM" id="SSF55136">
    <property type="entry name" value="Probable bacterial effector-binding domain"/>
    <property type="match status" value="1"/>
</dbReference>
<organism evidence="2 3">
    <name type="scientific">Pedococcus cremeus</name>
    <dbReference type="NCBI Taxonomy" id="587636"/>
    <lineage>
        <taxon>Bacteria</taxon>
        <taxon>Bacillati</taxon>
        <taxon>Actinomycetota</taxon>
        <taxon>Actinomycetes</taxon>
        <taxon>Micrococcales</taxon>
        <taxon>Intrasporangiaceae</taxon>
        <taxon>Pedococcus</taxon>
    </lineage>
</organism>
<feature type="domain" description="AraC effector-binding" evidence="1">
    <location>
        <begin position="2"/>
        <end position="151"/>
    </location>
</feature>
<dbReference type="SMART" id="SM00871">
    <property type="entry name" value="AraC_E_bind"/>
    <property type="match status" value="1"/>
</dbReference>
<sequence length="155" mass="16878">MYEVTYAHETGRQLAVVSYEARPEDIGRKAGEAFGTVAAYLARIGVAVTGPALSCYTMGPEFFQVASGFVVSGPFEPGEGVEPYRLPEGEVATTTHLGAYDQLGKAYDALREGVAAQGRRLVEKGLMWEEYWSGPEAPPEETRTVIFWPVEPQEG</sequence>